<name>A0ABS8V082_DATST</name>
<comment type="caution">
    <text evidence="2">The sequence shown here is derived from an EMBL/GenBank/DDBJ whole genome shotgun (WGS) entry which is preliminary data.</text>
</comment>
<keyword evidence="3" id="KW-1185">Reference proteome</keyword>
<protein>
    <submittedName>
        <fullName evidence="2">Uncharacterized protein</fullName>
    </submittedName>
</protein>
<feature type="non-terminal residue" evidence="2">
    <location>
        <position position="103"/>
    </location>
</feature>
<evidence type="ECO:0000256" key="1">
    <source>
        <dbReference type="SAM" id="MobiDB-lite"/>
    </source>
</evidence>
<evidence type="ECO:0000313" key="3">
    <source>
        <dbReference type="Proteomes" id="UP000823775"/>
    </source>
</evidence>
<accession>A0ABS8V082</accession>
<proteinExistence type="predicted"/>
<dbReference type="EMBL" id="JACEIK010003145">
    <property type="protein sequence ID" value="MCD9640535.1"/>
    <property type="molecule type" value="Genomic_DNA"/>
</dbReference>
<dbReference type="Proteomes" id="UP000823775">
    <property type="component" value="Unassembled WGS sequence"/>
</dbReference>
<evidence type="ECO:0000313" key="2">
    <source>
        <dbReference type="EMBL" id="MCD9640535.1"/>
    </source>
</evidence>
<organism evidence="2 3">
    <name type="scientific">Datura stramonium</name>
    <name type="common">Jimsonweed</name>
    <name type="synonym">Common thornapple</name>
    <dbReference type="NCBI Taxonomy" id="4076"/>
    <lineage>
        <taxon>Eukaryota</taxon>
        <taxon>Viridiplantae</taxon>
        <taxon>Streptophyta</taxon>
        <taxon>Embryophyta</taxon>
        <taxon>Tracheophyta</taxon>
        <taxon>Spermatophyta</taxon>
        <taxon>Magnoliopsida</taxon>
        <taxon>eudicotyledons</taxon>
        <taxon>Gunneridae</taxon>
        <taxon>Pentapetalae</taxon>
        <taxon>asterids</taxon>
        <taxon>lamiids</taxon>
        <taxon>Solanales</taxon>
        <taxon>Solanaceae</taxon>
        <taxon>Solanoideae</taxon>
        <taxon>Datureae</taxon>
        <taxon>Datura</taxon>
    </lineage>
</organism>
<feature type="region of interest" description="Disordered" evidence="1">
    <location>
        <begin position="1"/>
        <end position="44"/>
    </location>
</feature>
<reference evidence="2 3" key="1">
    <citation type="journal article" date="2021" name="BMC Genomics">
        <title>Datura genome reveals duplications of psychoactive alkaloid biosynthetic genes and high mutation rate following tissue culture.</title>
        <authorList>
            <person name="Rajewski A."/>
            <person name="Carter-House D."/>
            <person name="Stajich J."/>
            <person name="Litt A."/>
        </authorList>
    </citation>
    <scope>NUCLEOTIDE SEQUENCE [LARGE SCALE GENOMIC DNA]</scope>
    <source>
        <strain evidence="2">AR-01</strain>
    </source>
</reference>
<gene>
    <name evidence="2" type="ORF">HAX54_025889</name>
</gene>
<sequence>MTSKYGKGKEVETTNKGLKRLRKGTKGLSSSTTKATPARKSGAKVVEPHRLKWFNTQKEPNMLQRIGLTKVTLYLSSPPSATLSASWDWDMYLPSLRRVQPHF</sequence>